<dbReference type="Gene3D" id="2.60.40.10">
    <property type="entry name" value="Immunoglobulins"/>
    <property type="match status" value="2"/>
</dbReference>
<accession>A0ABR8QI16</accession>
<sequence length="616" mass="63638">MPSRPVAGSPGGPAGWPALRAAVLVVALALTAASVAPGPASEPPDVRASTAAPLVGAFVPRGGHASTASAAAAYEDALGRRLDVQRIYLRWDEPLDSPAVTDAVARGRVPMVSVLPRLLDGTQLTWAQVASGALDERIRAQAAQAAALGPVVYLTLHHEPDAASPAYGTPGQFVAAWRRWVTVLRGAGVTNALWTWVVTPAAVSRPRSDPGAGGFYPGDDVVDRIGADVYNWYGCRPNVPGEWRSLATATAGLREFADARGKPAVLPEWGSVEDPADPQRRAVWLREAFAHLATWPRLEAAAYFDTVGTCDWRLATSPAAWAAYREGVQGLRGRPGAWLVAPTTAVPSGQGVTFDLAASTGTGSAPGTGVTAWTLDHGDGTSTAGTGHPAAPVVHVYAPGTWTATLRVTDATGSTGVDRATVHVAAAPLVVGTTTSGLTSTGVVLQAWVDTGGLPGTARFTWWTDAGEAGATSVALTARRGSQDLRVPVTGLSPGTRHTWSVTAVTQAASSRDGWFHTPGPPAVRSVPAGGVTATTARVDLRVHPQGVATTAWVEHGTVLPGASSPPVDLGPATYERGVQVTLAGLTPGTTYRYRVVAQNAYGRTVGPVQVLTTRP</sequence>
<name>A0ABR8QI16_9CELL</name>
<keyword evidence="3" id="KW-0119">Carbohydrate metabolism</keyword>
<keyword evidence="1 4" id="KW-0378">Hydrolase</keyword>
<proteinExistence type="inferred from homology"/>
<evidence type="ECO:0000256" key="3">
    <source>
        <dbReference type="ARBA" id="ARBA00023326"/>
    </source>
</evidence>
<evidence type="ECO:0000259" key="6">
    <source>
        <dbReference type="PROSITE" id="PS51764"/>
    </source>
</evidence>
<dbReference type="InterPro" id="IPR000601">
    <property type="entry name" value="PKD_dom"/>
</dbReference>
<keyword evidence="8" id="KW-1185">Reference proteome</keyword>
<dbReference type="InterPro" id="IPR036116">
    <property type="entry name" value="FN3_sf"/>
</dbReference>
<keyword evidence="3" id="KW-0624">Polysaccharide degradation</keyword>
<comment type="caution">
    <text evidence="7">The sequence shown here is derived from an EMBL/GenBank/DDBJ whole genome shotgun (WGS) entry which is preliminary data.</text>
</comment>
<dbReference type="SUPFAM" id="SSF49299">
    <property type="entry name" value="PKD domain"/>
    <property type="match status" value="1"/>
</dbReference>
<evidence type="ECO:0000256" key="2">
    <source>
        <dbReference type="ARBA" id="ARBA00023295"/>
    </source>
</evidence>
<reference evidence="7 8" key="1">
    <citation type="submission" date="2020-08" db="EMBL/GenBank/DDBJ databases">
        <title>A Genomic Blueprint of the Chicken Gut Microbiome.</title>
        <authorList>
            <person name="Gilroy R."/>
            <person name="Ravi A."/>
            <person name="Getino M."/>
            <person name="Pursley I."/>
            <person name="Horton D.L."/>
            <person name="Alikhan N.-F."/>
            <person name="Baker D."/>
            <person name="Gharbi K."/>
            <person name="Hall N."/>
            <person name="Watson M."/>
            <person name="Adriaenssens E.M."/>
            <person name="Foster-Nyarko E."/>
            <person name="Jarju S."/>
            <person name="Secka A."/>
            <person name="Antonio M."/>
            <person name="Oren A."/>
            <person name="Chaudhuri R."/>
            <person name="La Ragione R.M."/>
            <person name="Hildebrand F."/>
            <person name="Pallen M.J."/>
        </authorList>
    </citation>
    <scope>NUCLEOTIDE SEQUENCE [LARGE SCALE GENOMIC DNA]</scope>
    <source>
        <strain evidence="7 8">Sa3CUA2</strain>
    </source>
</reference>
<dbReference type="Pfam" id="PF18911">
    <property type="entry name" value="PKD_4"/>
    <property type="match status" value="1"/>
</dbReference>
<evidence type="ECO:0000313" key="8">
    <source>
        <dbReference type="Proteomes" id="UP000604241"/>
    </source>
</evidence>
<dbReference type="SUPFAM" id="SSF49265">
    <property type="entry name" value="Fibronectin type III"/>
    <property type="match status" value="1"/>
</dbReference>
<feature type="active site" description="Proton donor" evidence="4">
    <location>
        <position position="159"/>
    </location>
</feature>
<protein>
    <recommendedName>
        <fullName evidence="9">PKD domain-containing protein</fullName>
    </recommendedName>
</protein>
<dbReference type="Gene3D" id="3.20.20.80">
    <property type="entry name" value="Glycosidases"/>
    <property type="match status" value="1"/>
</dbReference>
<dbReference type="InterPro" id="IPR022790">
    <property type="entry name" value="GH26_dom"/>
</dbReference>
<feature type="domain" description="GH26" evidence="6">
    <location>
        <begin position="41"/>
        <end position="324"/>
    </location>
</feature>
<evidence type="ECO:0000313" key="7">
    <source>
        <dbReference type="EMBL" id="MBD7920073.1"/>
    </source>
</evidence>
<dbReference type="CDD" id="cd00063">
    <property type="entry name" value="FN3"/>
    <property type="match status" value="1"/>
</dbReference>
<dbReference type="Proteomes" id="UP000604241">
    <property type="component" value="Unassembled WGS sequence"/>
</dbReference>
<dbReference type="RefSeq" id="WP_191784710.1">
    <property type="nucleotide sequence ID" value="NZ_JACSQV010000019.1"/>
</dbReference>
<comment type="similarity">
    <text evidence="4">Belongs to the glycosyl hydrolase 26 family.</text>
</comment>
<dbReference type="CDD" id="cd00146">
    <property type="entry name" value="PKD"/>
    <property type="match status" value="1"/>
</dbReference>
<keyword evidence="2 4" id="KW-0326">Glycosidase</keyword>
<dbReference type="SUPFAM" id="SSF51445">
    <property type="entry name" value="(Trans)glycosidases"/>
    <property type="match status" value="1"/>
</dbReference>
<organism evidence="7 8">
    <name type="scientific">Cellulomonas avistercoris</name>
    <dbReference type="NCBI Taxonomy" id="2762242"/>
    <lineage>
        <taxon>Bacteria</taxon>
        <taxon>Bacillati</taxon>
        <taxon>Actinomycetota</taxon>
        <taxon>Actinomycetes</taxon>
        <taxon>Micrococcales</taxon>
        <taxon>Cellulomonadaceae</taxon>
        <taxon>Cellulomonas</taxon>
    </lineage>
</organism>
<feature type="domain" description="Fibronectin type-III" evidence="5">
    <location>
        <begin position="518"/>
        <end position="616"/>
    </location>
</feature>
<dbReference type="PROSITE" id="PS50853">
    <property type="entry name" value="FN3"/>
    <property type="match status" value="1"/>
</dbReference>
<evidence type="ECO:0008006" key="9">
    <source>
        <dbReference type="Google" id="ProtNLM"/>
    </source>
</evidence>
<dbReference type="InterPro" id="IPR003961">
    <property type="entry name" value="FN3_dom"/>
</dbReference>
<gene>
    <name evidence="7" type="ORF">H9657_17515</name>
</gene>
<dbReference type="InterPro" id="IPR017853">
    <property type="entry name" value="GH"/>
</dbReference>
<dbReference type="InterPro" id="IPR035986">
    <property type="entry name" value="PKD_dom_sf"/>
</dbReference>
<evidence type="ECO:0000256" key="1">
    <source>
        <dbReference type="ARBA" id="ARBA00022801"/>
    </source>
</evidence>
<feature type="active site" description="Nucleophile" evidence="4">
    <location>
        <position position="268"/>
    </location>
</feature>
<dbReference type="EMBL" id="JACSQV010000019">
    <property type="protein sequence ID" value="MBD7920073.1"/>
    <property type="molecule type" value="Genomic_DNA"/>
</dbReference>
<dbReference type="InterPro" id="IPR013783">
    <property type="entry name" value="Ig-like_fold"/>
</dbReference>
<dbReference type="PROSITE" id="PS51764">
    <property type="entry name" value="GH26"/>
    <property type="match status" value="1"/>
</dbReference>
<evidence type="ECO:0000259" key="5">
    <source>
        <dbReference type="PROSITE" id="PS50853"/>
    </source>
</evidence>
<evidence type="ECO:0000256" key="4">
    <source>
        <dbReference type="PROSITE-ProRule" id="PRU01100"/>
    </source>
</evidence>
<dbReference type="SMART" id="SM00060">
    <property type="entry name" value="FN3"/>
    <property type="match status" value="2"/>
</dbReference>